<name>A0ABR1B761_POLSC</name>
<sequence length="549" mass="63369">MLVSLLYRKFRENMQEKQKDQLHFVEHKKKVEMKRKKLIQNLKKKYDICVDGFNDDVINEMIRRVEVIEKASLEKEKRNSEKTLRIVTKLLDEQKSKYRARKLSTSQWRRKSKSILLSTSTTFQGYPDEQSIRQCNIRQEPGVNVREETEKTSEGQNNKTPVKIIRWTPNEKRSKSQFRNQELPETVCSGNELPLETEVSSFPRRSPRNLRSVPLEKGLECTPQRIVFQVAVRDSVKLSPGLSCSTKIRLRSSDETKMLECFIVFETRRLAKPLENYFFFVPVACLPARAIVNVSPLKIRFPSLSWCTATGPSGSKLLQRVLRIENTGGKECCCKIVKKILDVYSEEEDSMEEEGERSTPTVSNIDITRQPSQSSSTGNNWVGEGESSEQIYLLGWKEITQLIDDIFSELVDNVFATFRFTEKYHILIPPHSVKRIGITFVPEYKGFHQEMHSIQFENCDDLPEETIELTGNIKKLCLTAEPQVLDLKTCVINSEVCAGTFRVFNNGKGPTSVRVRLPRALQEHASLHPRRTIIQSYSNCEFSVRIYPR</sequence>
<keyword evidence="3" id="KW-1185">Reference proteome</keyword>
<protein>
    <submittedName>
        <fullName evidence="2">Uncharacterized protein</fullName>
    </submittedName>
</protein>
<feature type="region of interest" description="Disordered" evidence="1">
    <location>
        <begin position="348"/>
        <end position="382"/>
    </location>
</feature>
<evidence type="ECO:0000313" key="3">
    <source>
        <dbReference type="Proteomes" id="UP001359485"/>
    </source>
</evidence>
<feature type="compositionally biased region" description="Polar residues" evidence="1">
    <location>
        <begin position="359"/>
        <end position="380"/>
    </location>
</feature>
<proteinExistence type="predicted"/>
<dbReference type="EMBL" id="JAWJWF010000003">
    <property type="protein sequence ID" value="KAK6635546.1"/>
    <property type="molecule type" value="Genomic_DNA"/>
</dbReference>
<gene>
    <name evidence="2" type="ORF">RUM44_000798</name>
</gene>
<accession>A0ABR1B761</accession>
<evidence type="ECO:0000256" key="1">
    <source>
        <dbReference type="SAM" id="MobiDB-lite"/>
    </source>
</evidence>
<reference evidence="2 3" key="1">
    <citation type="submission" date="2023-09" db="EMBL/GenBank/DDBJ databases">
        <title>Genomes of two closely related lineages of the louse Polyplax serrata with different host specificities.</title>
        <authorList>
            <person name="Martinu J."/>
            <person name="Tarabai H."/>
            <person name="Stefka J."/>
            <person name="Hypsa V."/>
        </authorList>
    </citation>
    <scope>NUCLEOTIDE SEQUENCE [LARGE SCALE GENOMIC DNA]</scope>
    <source>
        <strain evidence="2">98ZLc_SE</strain>
    </source>
</reference>
<comment type="caution">
    <text evidence="2">The sequence shown here is derived from an EMBL/GenBank/DDBJ whole genome shotgun (WGS) entry which is preliminary data.</text>
</comment>
<dbReference type="Proteomes" id="UP001359485">
    <property type="component" value="Unassembled WGS sequence"/>
</dbReference>
<evidence type="ECO:0000313" key="2">
    <source>
        <dbReference type="EMBL" id="KAK6635546.1"/>
    </source>
</evidence>
<organism evidence="2 3">
    <name type="scientific">Polyplax serrata</name>
    <name type="common">Common mouse louse</name>
    <dbReference type="NCBI Taxonomy" id="468196"/>
    <lineage>
        <taxon>Eukaryota</taxon>
        <taxon>Metazoa</taxon>
        <taxon>Ecdysozoa</taxon>
        <taxon>Arthropoda</taxon>
        <taxon>Hexapoda</taxon>
        <taxon>Insecta</taxon>
        <taxon>Pterygota</taxon>
        <taxon>Neoptera</taxon>
        <taxon>Paraneoptera</taxon>
        <taxon>Psocodea</taxon>
        <taxon>Troctomorpha</taxon>
        <taxon>Phthiraptera</taxon>
        <taxon>Anoplura</taxon>
        <taxon>Polyplacidae</taxon>
        <taxon>Polyplax</taxon>
    </lineage>
</organism>